<dbReference type="GO" id="GO:0019441">
    <property type="term" value="P:L-tryptophan catabolic process to kynurenine"/>
    <property type="evidence" value="ECO:0007669"/>
    <property type="project" value="TreeGrafter"/>
</dbReference>
<dbReference type="InterPro" id="IPR015421">
    <property type="entry name" value="PyrdxlP-dep_Trfase_major"/>
</dbReference>
<dbReference type="GO" id="GO:0030429">
    <property type="term" value="F:kynureninase activity"/>
    <property type="evidence" value="ECO:0007669"/>
    <property type="project" value="UniProtKB-UniRule"/>
</dbReference>
<keyword evidence="3 4" id="KW-0663">Pyridoxal phosphate</keyword>
<dbReference type="NCBIfam" id="TIGR01814">
    <property type="entry name" value="kynureninase"/>
    <property type="match status" value="1"/>
</dbReference>
<dbReference type="FunCoup" id="E4X6H7">
    <property type="interactions" value="1"/>
</dbReference>
<feature type="binding site" evidence="4">
    <location>
        <position position="276"/>
    </location>
    <ligand>
        <name>pyridoxal 5'-phosphate</name>
        <dbReference type="ChEBI" id="CHEBI:597326"/>
    </ligand>
</feature>
<keyword evidence="7" id="KW-1185">Reference proteome</keyword>
<feature type="binding site" evidence="4">
    <location>
        <begin position="166"/>
        <end position="169"/>
    </location>
    <ligand>
        <name>pyridoxal 5'-phosphate</name>
        <dbReference type="ChEBI" id="CHEBI:597326"/>
    </ligand>
</feature>
<accession>E4X6H7</accession>
<evidence type="ECO:0000256" key="1">
    <source>
        <dbReference type="ARBA" id="ARBA00022642"/>
    </source>
</evidence>
<comment type="subunit">
    <text evidence="4 5">Homodimer.</text>
</comment>
<comment type="function">
    <text evidence="4 5">Catalyzes the cleavage of L-kynurenine (L-Kyn) and L-3-hydroxykynurenine (L-3OHKyn) into anthranilic acid (AA) and 3-hydroxyanthranilic acid (3-OHAA), respectively.</text>
</comment>
<evidence type="ECO:0000256" key="2">
    <source>
        <dbReference type="ARBA" id="ARBA00022801"/>
    </source>
</evidence>
<sequence length="458" mass="51144">MREVASEIRKLEGLIGDAVHEGRVTAENVTRDFAVKLDEANPLGYLRQHFFIPKIKDLVEQFDDKRKDSIYFNGNSLGCQPKATASHVSSVLENWKVKGMNCHFQGYLPAALCDEKIQDLILPLVGAKAGEVALMNSLSVNLQLLLLAFYKPDGLRRKIIIEKHAFPSDYYLVASRIQLAGFDPADCLIEVTPKEGKNTLEHSHILEAIRDVGDELALVLWPPVQYFTGQVFQMQEIINTAHEVGAFCGLDCAHGVGNIELKLHDWKADFAVWCGYKYLNGSPGTVGGAFLHSSIDANTLTKSRGWWGHKLDSRFKMDNNWEGSGGISEFRLGNPPPVQMATLVAPLELFNKHPMVEFEAAGRNLSGYCIALLKATVGLQIRFITPDKMIEDRGCQISFTITSKKTEPRAVFEQLRARGVVCDFREPGSIRLATVPMYNKFTDIYDFAIILKTILESH</sequence>
<dbReference type="GO" id="GO:0005737">
    <property type="term" value="C:cytoplasm"/>
    <property type="evidence" value="ECO:0007669"/>
    <property type="project" value="UniProtKB-SubCell"/>
</dbReference>
<proteinExistence type="inferred from homology"/>
<dbReference type="PANTHER" id="PTHR14084">
    <property type="entry name" value="KYNURENINASE"/>
    <property type="match status" value="1"/>
</dbReference>
<comment type="pathway">
    <text evidence="4 5">Amino-acid degradation; L-kynurenine degradation; L-alanine and anthranilate from L-kynurenine: step 1/1.</text>
</comment>
<dbReference type="Gene3D" id="3.40.640.10">
    <property type="entry name" value="Type I PLP-dependent aspartate aminotransferase-like (Major domain)"/>
    <property type="match status" value="1"/>
</dbReference>
<dbReference type="UniPathway" id="UPA00253">
    <property type="reaction ID" value="UER00329"/>
</dbReference>
<keyword evidence="4 5" id="KW-0963">Cytoplasm</keyword>
<dbReference type="OrthoDB" id="5978656at2759"/>
<dbReference type="GO" id="GO:0030170">
    <property type="term" value="F:pyridoxal phosphate binding"/>
    <property type="evidence" value="ECO:0007669"/>
    <property type="project" value="UniProtKB-UniRule"/>
</dbReference>
<dbReference type="GO" id="GO:0019805">
    <property type="term" value="P:quinolinate biosynthetic process"/>
    <property type="evidence" value="ECO:0007669"/>
    <property type="project" value="UniProtKB-UniRule"/>
</dbReference>
<keyword evidence="1 4" id="KW-0662">Pyridine nucleotide biosynthesis</keyword>
<dbReference type="InterPro" id="IPR015424">
    <property type="entry name" value="PyrdxlP-dep_Trfase"/>
</dbReference>
<gene>
    <name evidence="4" type="primary">KYNU</name>
    <name evidence="6" type="ORF">GSOID_T00003169001</name>
</gene>
<feature type="binding site" evidence="4">
    <location>
        <position position="139"/>
    </location>
    <ligand>
        <name>pyridoxal 5'-phosphate</name>
        <dbReference type="ChEBI" id="CHEBI:597326"/>
    </ligand>
</feature>
<dbReference type="UniPathway" id="UPA00334">
    <property type="reaction ID" value="UER00455"/>
</dbReference>
<dbReference type="GO" id="GO:0097053">
    <property type="term" value="P:L-kynurenine catabolic process"/>
    <property type="evidence" value="ECO:0007669"/>
    <property type="project" value="UniProtKB-UniRule"/>
</dbReference>
<name>E4X6H7_OIKDI</name>
<comment type="catalytic activity">
    <reaction evidence="5">
        <text>3-hydroxy-L-kynurenine + H2O = 3-hydroxyanthranilate + L-alanine + H(+)</text>
        <dbReference type="Rhea" id="RHEA:25143"/>
        <dbReference type="ChEBI" id="CHEBI:15377"/>
        <dbReference type="ChEBI" id="CHEBI:15378"/>
        <dbReference type="ChEBI" id="CHEBI:36559"/>
        <dbReference type="ChEBI" id="CHEBI:57972"/>
        <dbReference type="ChEBI" id="CHEBI:58125"/>
        <dbReference type="EC" id="3.7.1.3"/>
    </reaction>
</comment>
<organism evidence="6">
    <name type="scientific">Oikopleura dioica</name>
    <name type="common">Tunicate</name>
    <dbReference type="NCBI Taxonomy" id="34765"/>
    <lineage>
        <taxon>Eukaryota</taxon>
        <taxon>Metazoa</taxon>
        <taxon>Chordata</taxon>
        <taxon>Tunicata</taxon>
        <taxon>Appendicularia</taxon>
        <taxon>Copelata</taxon>
        <taxon>Oikopleuridae</taxon>
        <taxon>Oikopleura</taxon>
    </lineage>
</organism>
<dbReference type="EC" id="3.7.1.3" evidence="4 5"/>
<dbReference type="EMBL" id="FN653027">
    <property type="protein sequence ID" value="CBY07815.1"/>
    <property type="molecule type" value="Genomic_DNA"/>
</dbReference>
<dbReference type="PIRSF" id="PIRSF038800">
    <property type="entry name" value="KYNU"/>
    <property type="match status" value="1"/>
</dbReference>
<evidence type="ECO:0000313" key="6">
    <source>
        <dbReference type="EMBL" id="CBY07815.1"/>
    </source>
</evidence>
<feature type="binding site" evidence="4">
    <location>
        <position position="251"/>
    </location>
    <ligand>
        <name>pyridoxal 5'-phosphate</name>
        <dbReference type="ChEBI" id="CHEBI:597326"/>
    </ligand>
</feature>
<dbReference type="PANTHER" id="PTHR14084:SF0">
    <property type="entry name" value="KYNURENINASE"/>
    <property type="match status" value="1"/>
</dbReference>
<comment type="caution">
    <text evidence="4">Lacks conserved residue(s) required for the propagation of feature annotation.</text>
</comment>
<comment type="pathway">
    <text evidence="4 5">Cofactor biosynthesis; NAD(+) biosynthesis; quinolinate from L-kynurenine: step 2/3.</text>
</comment>
<dbReference type="Pfam" id="PF22580">
    <property type="entry name" value="KYNU_C"/>
    <property type="match status" value="1"/>
</dbReference>
<evidence type="ECO:0000256" key="3">
    <source>
        <dbReference type="ARBA" id="ARBA00022898"/>
    </source>
</evidence>
<evidence type="ECO:0000256" key="4">
    <source>
        <dbReference type="HAMAP-Rule" id="MF_03017"/>
    </source>
</evidence>
<comment type="catalytic activity">
    <reaction evidence="4 5">
        <text>L-kynurenine + H2O = anthranilate + L-alanine + H(+)</text>
        <dbReference type="Rhea" id="RHEA:16813"/>
        <dbReference type="ChEBI" id="CHEBI:15377"/>
        <dbReference type="ChEBI" id="CHEBI:15378"/>
        <dbReference type="ChEBI" id="CHEBI:16567"/>
        <dbReference type="ChEBI" id="CHEBI:57959"/>
        <dbReference type="ChEBI" id="CHEBI:57972"/>
        <dbReference type="EC" id="3.7.1.3"/>
    </reaction>
</comment>
<dbReference type="AlphaFoldDB" id="E4X6H7"/>
<evidence type="ECO:0000313" key="7">
    <source>
        <dbReference type="Proteomes" id="UP000001307"/>
    </source>
</evidence>
<comment type="subcellular location">
    <subcellularLocation>
        <location evidence="4 5">Cytoplasm</location>
    </subcellularLocation>
</comment>
<dbReference type="InterPro" id="IPR015422">
    <property type="entry name" value="PyrdxlP-dep_Trfase_small"/>
</dbReference>
<dbReference type="SUPFAM" id="SSF53383">
    <property type="entry name" value="PLP-dependent transferases"/>
    <property type="match status" value="1"/>
</dbReference>
<evidence type="ECO:0000256" key="5">
    <source>
        <dbReference type="PIRNR" id="PIRNR038800"/>
    </source>
</evidence>
<dbReference type="HAMAP" id="MF_01970">
    <property type="entry name" value="Kynureninase"/>
    <property type="match status" value="1"/>
</dbReference>
<protein>
    <recommendedName>
        <fullName evidence="4 5">Kynureninase</fullName>
        <ecNumber evidence="4 5">3.7.1.3</ecNumber>
    </recommendedName>
    <alternativeName>
        <fullName evidence="4">L-kynurenine hydrolase</fullName>
    </alternativeName>
</protein>
<dbReference type="GO" id="GO:0034354">
    <property type="term" value="P:'de novo' NAD+ biosynthetic process from L-tryptophan"/>
    <property type="evidence" value="ECO:0007669"/>
    <property type="project" value="UniProtKB-UniRule"/>
</dbReference>
<feature type="binding site" evidence="4">
    <location>
        <position position="138"/>
    </location>
    <ligand>
        <name>pyridoxal 5'-phosphate</name>
        <dbReference type="ChEBI" id="CHEBI:597326"/>
    </ligand>
</feature>
<feature type="binding site" evidence="4">
    <location>
        <position position="334"/>
    </location>
    <ligand>
        <name>pyridoxal 5'-phosphate</name>
        <dbReference type="ChEBI" id="CHEBI:597326"/>
    </ligand>
</feature>
<feature type="binding site" evidence="4">
    <location>
        <position position="254"/>
    </location>
    <ligand>
        <name>pyridoxal 5'-phosphate</name>
        <dbReference type="ChEBI" id="CHEBI:597326"/>
    </ligand>
</feature>
<feature type="modified residue" description="N6-(pyridoxal phosphate)lysine" evidence="4">
    <location>
        <position position="277"/>
    </location>
</feature>
<dbReference type="Proteomes" id="UP000001307">
    <property type="component" value="Unassembled WGS sequence"/>
</dbReference>
<dbReference type="GO" id="GO:0043420">
    <property type="term" value="P:anthranilate metabolic process"/>
    <property type="evidence" value="ECO:0007669"/>
    <property type="project" value="UniProtKB-UniRule"/>
</dbReference>
<comment type="similarity">
    <text evidence="4 5">Belongs to the kynureninase family.</text>
</comment>
<dbReference type="Gene3D" id="3.90.1150.10">
    <property type="entry name" value="Aspartate Aminotransferase, domain 1"/>
    <property type="match status" value="1"/>
</dbReference>
<dbReference type="InParanoid" id="E4X6H7"/>
<dbReference type="InterPro" id="IPR010111">
    <property type="entry name" value="Kynureninase"/>
</dbReference>
<comment type="cofactor">
    <cofactor evidence="4 5">
        <name>pyridoxal 5'-phosphate</name>
        <dbReference type="ChEBI" id="CHEBI:597326"/>
    </cofactor>
</comment>
<reference evidence="6" key="1">
    <citation type="journal article" date="2010" name="Science">
        <title>Plasticity of animal genome architecture unmasked by rapid evolution of a pelagic tunicate.</title>
        <authorList>
            <person name="Denoeud F."/>
            <person name="Henriet S."/>
            <person name="Mungpakdee S."/>
            <person name="Aury J.M."/>
            <person name="Da Silva C."/>
            <person name="Brinkmann H."/>
            <person name="Mikhaleva J."/>
            <person name="Olsen L.C."/>
            <person name="Jubin C."/>
            <person name="Canestro C."/>
            <person name="Bouquet J.M."/>
            <person name="Danks G."/>
            <person name="Poulain J."/>
            <person name="Campsteijn C."/>
            <person name="Adamski M."/>
            <person name="Cross I."/>
            <person name="Yadetie F."/>
            <person name="Muffato M."/>
            <person name="Louis A."/>
            <person name="Butcher S."/>
            <person name="Tsagkogeorga G."/>
            <person name="Konrad A."/>
            <person name="Singh S."/>
            <person name="Jensen M.F."/>
            <person name="Cong E.H."/>
            <person name="Eikeseth-Otteraa H."/>
            <person name="Noel B."/>
            <person name="Anthouard V."/>
            <person name="Porcel B.M."/>
            <person name="Kachouri-Lafond R."/>
            <person name="Nishino A."/>
            <person name="Ugolini M."/>
            <person name="Chourrout P."/>
            <person name="Nishida H."/>
            <person name="Aasland R."/>
            <person name="Huzurbazar S."/>
            <person name="Westhof E."/>
            <person name="Delsuc F."/>
            <person name="Lehrach H."/>
            <person name="Reinhardt R."/>
            <person name="Weissenbach J."/>
            <person name="Roy S.W."/>
            <person name="Artiguenave F."/>
            <person name="Postlethwait J.H."/>
            <person name="Manak J.R."/>
            <person name="Thompson E.M."/>
            <person name="Jaillon O."/>
            <person name="Du Pasquier L."/>
            <person name="Boudinot P."/>
            <person name="Liberles D.A."/>
            <person name="Volff J.N."/>
            <person name="Philippe H."/>
            <person name="Lenhard B."/>
            <person name="Roest Crollius H."/>
            <person name="Wincker P."/>
            <person name="Chourrout D."/>
        </authorList>
    </citation>
    <scope>NUCLEOTIDE SEQUENCE [LARGE SCALE GENOMIC DNA]</scope>
</reference>
<keyword evidence="2 4" id="KW-0378">Hydrolase</keyword>
<feature type="binding site" evidence="4">
    <location>
        <position position="306"/>
    </location>
    <ligand>
        <name>pyridoxal 5'-phosphate</name>
        <dbReference type="ChEBI" id="CHEBI:597326"/>
    </ligand>
</feature>